<organism evidence="3">
    <name type="scientific">Ensete ventricosum</name>
    <name type="common">Abyssinian banana</name>
    <name type="synonym">Musa ensete</name>
    <dbReference type="NCBI Taxonomy" id="4639"/>
    <lineage>
        <taxon>Eukaryota</taxon>
        <taxon>Viridiplantae</taxon>
        <taxon>Streptophyta</taxon>
        <taxon>Embryophyta</taxon>
        <taxon>Tracheophyta</taxon>
        <taxon>Spermatophyta</taxon>
        <taxon>Magnoliopsida</taxon>
        <taxon>Liliopsida</taxon>
        <taxon>Zingiberales</taxon>
        <taxon>Musaceae</taxon>
        <taxon>Ensete</taxon>
    </lineage>
</organism>
<dbReference type="PANTHER" id="PTHR43390:SF2">
    <property type="entry name" value="THYLAKOIDAL PROCESSING PEPTIDASE 2, CHLOROPLASTIC-RELATED"/>
    <property type="match status" value="1"/>
</dbReference>
<dbReference type="GO" id="GO:0004252">
    <property type="term" value="F:serine-type endopeptidase activity"/>
    <property type="evidence" value="ECO:0007669"/>
    <property type="project" value="InterPro"/>
</dbReference>
<dbReference type="GO" id="GO:0006465">
    <property type="term" value="P:signal peptide processing"/>
    <property type="evidence" value="ECO:0007669"/>
    <property type="project" value="InterPro"/>
</dbReference>
<dbReference type="PROSITE" id="PS00501">
    <property type="entry name" value="SPASE_I_1"/>
    <property type="match status" value="1"/>
</dbReference>
<dbReference type="Gene3D" id="2.10.109.10">
    <property type="entry name" value="Umud Fragment, subunit A"/>
    <property type="match status" value="1"/>
</dbReference>
<dbReference type="CDD" id="cd06530">
    <property type="entry name" value="S26_SPase_I"/>
    <property type="match status" value="1"/>
</dbReference>
<dbReference type="Proteomes" id="UP000290560">
    <property type="component" value="Unassembled WGS sequence"/>
</dbReference>
<dbReference type="GO" id="GO:0010027">
    <property type="term" value="P:thylakoid membrane organization"/>
    <property type="evidence" value="ECO:0007669"/>
    <property type="project" value="TreeGrafter"/>
</dbReference>
<sequence>MAIRGTVSRMLCSCSEDAKTFFAAITVLLLYGSFLAEPRSIPSKSMFPTFDVGDRILAERVRTNPCLLEFPLMQEIGYSSGDVFIKRVVAKAGDCVEVSS</sequence>
<dbReference type="InterPro" id="IPR036286">
    <property type="entry name" value="LexA/Signal_pep-like_sf"/>
</dbReference>
<evidence type="ECO:0000256" key="2">
    <source>
        <dbReference type="ARBA" id="ARBA00022801"/>
    </source>
</evidence>
<dbReference type="InterPro" id="IPR019533">
    <property type="entry name" value="Peptidase_S26"/>
</dbReference>
<accession>A0A444EQC8</accession>
<gene>
    <name evidence="3" type="ORF">BHM03_00007246</name>
</gene>
<evidence type="ECO:0000313" key="3">
    <source>
        <dbReference type="EMBL" id="RZR71778.1"/>
    </source>
</evidence>
<dbReference type="EMBL" id="KV875582">
    <property type="protein sequence ID" value="RZR71778.1"/>
    <property type="molecule type" value="Genomic_DNA"/>
</dbReference>
<name>A0A444EQC8_ENSVE</name>
<evidence type="ECO:0000256" key="1">
    <source>
        <dbReference type="ARBA" id="ARBA00022670"/>
    </source>
</evidence>
<dbReference type="InterPro" id="IPR000223">
    <property type="entry name" value="Pept_S26A_signal_pept_1"/>
</dbReference>
<dbReference type="SUPFAM" id="SSF51306">
    <property type="entry name" value="LexA/Signal peptidase"/>
    <property type="match status" value="1"/>
</dbReference>
<reference evidence="3" key="1">
    <citation type="journal article" date="2018" name="Data Brief">
        <title>Genome sequence data from 17 accessions of Ensete ventricosum, a staple food crop for millions in Ethiopia.</title>
        <authorList>
            <person name="Yemataw Z."/>
            <person name="Muzemil S."/>
            <person name="Ambachew D."/>
            <person name="Tripathi L."/>
            <person name="Tesfaye K."/>
            <person name="Chala A."/>
            <person name="Farbos A."/>
            <person name="O'Neill P."/>
            <person name="Moore K."/>
            <person name="Grant M."/>
            <person name="Studholme D.J."/>
        </authorList>
    </citation>
    <scope>NUCLEOTIDE SEQUENCE [LARGE SCALE GENOMIC DNA]</scope>
    <source>
        <tissue evidence="3">Leaf</tissue>
    </source>
</reference>
<keyword evidence="2" id="KW-0378">Hydrolase</keyword>
<dbReference type="PANTHER" id="PTHR43390">
    <property type="entry name" value="SIGNAL PEPTIDASE I"/>
    <property type="match status" value="1"/>
</dbReference>
<dbReference type="InterPro" id="IPR019756">
    <property type="entry name" value="Pept_S26A_signal_pept_1_Ser-AS"/>
</dbReference>
<dbReference type="AlphaFoldDB" id="A0A444EQC8"/>
<dbReference type="PRINTS" id="PR00727">
    <property type="entry name" value="LEADERPTASE"/>
</dbReference>
<dbReference type="GO" id="GO:0009535">
    <property type="term" value="C:chloroplast thylakoid membrane"/>
    <property type="evidence" value="ECO:0007669"/>
    <property type="project" value="TreeGrafter"/>
</dbReference>
<proteinExistence type="predicted"/>
<protein>
    <submittedName>
        <fullName evidence="3">Uncharacterized protein</fullName>
    </submittedName>
</protein>
<dbReference type="Pfam" id="PF10502">
    <property type="entry name" value="Peptidase_S26"/>
    <property type="match status" value="1"/>
</dbReference>
<keyword evidence="1" id="KW-0645">Protease</keyword>